<dbReference type="EMBL" id="CP123872">
    <property type="protein sequence ID" value="WND03412.1"/>
    <property type="molecule type" value="Genomic_DNA"/>
</dbReference>
<evidence type="ECO:0000256" key="4">
    <source>
        <dbReference type="ARBA" id="ARBA00022833"/>
    </source>
</evidence>
<accession>A0AA52HAA3</accession>
<dbReference type="GO" id="GO:0016788">
    <property type="term" value="F:hydrolase activity, acting on ester bonds"/>
    <property type="evidence" value="ECO:0007669"/>
    <property type="project" value="InterPro"/>
</dbReference>
<evidence type="ECO:0000313" key="8">
    <source>
        <dbReference type="Proteomes" id="UP001268683"/>
    </source>
</evidence>
<evidence type="ECO:0000256" key="3">
    <source>
        <dbReference type="ARBA" id="ARBA00022801"/>
    </source>
</evidence>
<comment type="cofactor">
    <cofactor evidence="1">
        <name>Zn(2+)</name>
        <dbReference type="ChEBI" id="CHEBI:29105"/>
    </cofactor>
</comment>
<dbReference type="CDD" id="cd06251">
    <property type="entry name" value="M14_ASTE_ASPA-like"/>
    <property type="match status" value="1"/>
</dbReference>
<keyword evidence="8" id="KW-1185">Reference proteome</keyword>
<gene>
    <name evidence="7" type="ORF">QGN29_03385</name>
</gene>
<dbReference type="Proteomes" id="UP001268683">
    <property type="component" value="Chromosome"/>
</dbReference>
<protein>
    <submittedName>
        <fullName evidence="7">Succinylglutamate desuccinylase/aspartoacylase family protein</fullName>
    </submittedName>
</protein>
<dbReference type="PIRSF" id="PIRSF039012">
    <property type="entry name" value="ASP"/>
    <property type="match status" value="1"/>
</dbReference>
<dbReference type="InterPro" id="IPR053138">
    <property type="entry name" value="N-alpha-Ac-DABA_deacetylase"/>
</dbReference>
<dbReference type="InterPro" id="IPR043795">
    <property type="entry name" value="N-alpha-Ac-DABA-like"/>
</dbReference>
<proteinExistence type="predicted"/>
<evidence type="ECO:0000256" key="2">
    <source>
        <dbReference type="ARBA" id="ARBA00022723"/>
    </source>
</evidence>
<evidence type="ECO:0000256" key="5">
    <source>
        <dbReference type="SAM" id="SignalP"/>
    </source>
</evidence>
<feature type="domain" description="Succinylglutamate desuccinylase/Aspartoacylase catalytic" evidence="6">
    <location>
        <begin position="68"/>
        <end position="252"/>
    </location>
</feature>
<organism evidence="7 8">
    <name type="scientific">Temperatibacter marinus</name>
    <dbReference type="NCBI Taxonomy" id="1456591"/>
    <lineage>
        <taxon>Bacteria</taxon>
        <taxon>Pseudomonadati</taxon>
        <taxon>Pseudomonadota</taxon>
        <taxon>Alphaproteobacteria</taxon>
        <taxon>Kordiimonadales</taxon>
        <taxon>Temperatibacteraceae</taxon>
        <taxon>Temperatibacter</taxon>
    </lineage>
</organism>
<reference evidence="7" key="1">
    <citation type="submission" date="2023-04" db="EMBL/GenBank/DDBJ databases">
        <title>Complete genome sequence of Temperatibacter marinus.</title>
        <authorList>
            <person name="Rong J.-C."/>
            <person name="Yi M.-L."/>
            <person name="Zhao Q."/>
        </authorList>
    </citation>
    <scope>NUCLEOTIDE SEQUENCE</scope>
    <source>
        <strain evidence="7">NBRC 110045</strain>
    </source>
</reference>
<dbReference type="KEGG" id="tmk:QGN29_03385"/>
<dbReference type="GO" id="GO:0016811">
    <property type="term" value="F:hydrolase activity, acting on carbon-nitrogen (but not peptide) bonds, in linear amides"/>
    <property type="evidence" value="ECO:0007669"/>
    <property type="project" value="InterPro"/>
</dbReference>
<name>A0AA52HAA3_9PROT</name>
<keyword evidence="5" id="KW-0732">Signal</keyword>
<evidence type="ECO:0000259" key="6">
    <source>
        <dbReference type="Pfam" id="PF24827"/>
    </source>
</evidence>
<keyword evidence="4" id="KW-0862">Zinc</keyword>
<dbReference type="Gene3D" id="3.40.630.10">
    <property type="entry name" value="Zn peptidases"/>
    <property type="match status" value="1"/>
</dbReference>
<dbReference type="RefSeq" id="WP_310799265.1">
    <property type="nucleotide sequence ID" value="NZ_CP123872.1"/>
</dbReference>
<keyword evidence="2" id="KW-0479">Metal-binding</keyword>
<feature type="chain" id="PRO_5041451956" evidence="5">
    <location>
        <begin position="20"/>
        <end position="344"/>
    </location>
</feature>
<sequence length="344" mass="37855">MKFVLTVLLSIAFSMSSHAGVKERKIITKLKVDDLGAGRHEFYFKAGYRNTGDALLIPVIVFKGTKEGPRLMLTAAVHGDELNGIGVLHRLAAELNPKSLKGTVIMVPGINRTGLENNSRYFHESNGGGSHTDLNRVMPGEKYGHAGERFAYHVWHYLLKNNADKAIDLHTQTRGTAYPLYVFSDFRNAAAKKMAYLLGPDLIKEDKGQKGTVETTFVTHDIPAVTLEIGAPKIFQKDLINRAIIGIKRVMKKDGMIKGETLPVARVKPYVGTKSTTVYTHTGGILMMKVALLDHVKEGQVLGCINDPFGHKLKCYRAPHKGVVLAVSTDPMREPGSMVARLLK</sequence>
<dbReference type="SUPFAM" id="SSF53187">
    <property type="entry name" value="Zn-dependent exopeptidases"/>
    <property type="match status" value="1"/>
</dbReference>
<dbReference type="PANTHER" id="PTHR37326:SF1">
    <property type="entry name" value="BLL3975 PROTEIN"/>
    <property type="match status" value="1"/>
</dbReference>
<evidence type="ECO:0000256" key="1">
    <source>
        <dbReference type="ARBA" id="ARBA00001947"/>
    </source>
</evidence>
<dbReference type="Pfam" id="PF24827">
    <property type="entry name" value="AstE_AspA_cat"/>
    <property type="match status" value="1"/>
</dbReference>
<keyword evidence="3" id="KW-0378">Hydrolase</keyword>
<feature type="signal peptide" evidence="5">
    <location>
        <begin position="1"/>
        <end position="19"/>
    </location>
</feature>
<dbReference type="PANTHER" id="PTHR37326">
    <property type="entry name" value="BLL3975 PROTEIN"/>
    <property type="match status" value="1"/>
</dbReference>
<dbReference type="InterPro" id="IPR055438">
    <property type="entry name" value="AstE_AspA_cat"/>
</dbReference>
<dbReference type="AlphaFoldDB" id="A0AA52HAA3"/>
<dbReference type="GO" id="GO:0046872">
    <property type="term" value="F:metal ion binding"/>
    <property type="evidence" value="ECO:0007669"/>
    <property type="project" value="UniProtKB-KW"/>
</dbReference>
<evidence type="ECO:0000313" key="7">
    <source>
        <dbReference type="EMBL" id="WND03412.1"/>
    </source>
</evidence>